<dbReference type="Proteomes" id="UP000019812">
    <property type="component" value="Unassembled WGS sequence"/>
</dbReference>
<name>A0A084XZ71_9PROT</name>
<gene>
    <name evidence="1" type="ORF">CAPSK01_002353</name>
</gene>
<evidence type="ECO:0000313" key="1">
    <source>
        <dbReference type="EMBL" id="KFB67765.1"/>
    </source>
</evidence>
<comment type="caution">
    <text evidence="1">The sequence shown here is derived from an EMBL/GenBank/DDBJ whole genome shotgun (WGS) entry which is preliminary data.</text>
</comment>
<protein>
    <submittedName>
        <fullName evidence="1">Uncharacterized protein</fullName>
    </submittedName>
</protein>
<accession>A0A084XZ71</accession>
<proteinExistence type="predicted"/>
<reference evidence="1 2" key="1">
    <citation type="submission" date="2014-07" db="EMBL/GenBank/DDBJ databases">
        <title>Expanding our view of genomic diversity in Candidatus Accumulibacter clades.</title>
        <authorList>
            <person name="Skennerton C.T."/>
            <person name="Barr J.J."/>
            <person name="Slater F.R."/>
            <person name="Bond P.L."/>
            <person name="Tyson G.W."/>
        </authorList>
    </citation>
    <scope>NUCLEOTIDE SEQUENCE [LARGE SCALE GENOMIC DNA]</scope>
    <source>
        <strain evidence="2">SK-01</strain>
    </source>
</reference>
<sequence>MGEGDVGIECGAAPNAPRLYATVIGRCDLDEVWFLALLKQQSDITFQRWLVTLYGEMVVRLLLDQIGSQRALGQQSIRRDVLAGQVAGFEQGDRPADFVGPLLLVTSCYR</sequence>
<dbReference type="EMBL" id="JDSS02000024">
    <property type="protein sequence ID" value="KFB67765.1"/>
    <property type="molecule type" value="Genomic_DNA"/>
</dbReference>
<evidence type="ECO:0000313" key="2">
    <source>
        <dbReference type="Proteomes" id="UP000019812"/>
    </source>
</evidence>
<organism evidence="1 2">
    <name type="scientific">Candidatus Accumulibacter vicinus</name>
    <dbReference type="NCBI Taxonomy" id="2954382"/>
    <lineage>
        <taxon>Bacteria</taxon>
        <taxon>Pseudomonadati</taxon>
        <taxon>Pseudomonadota</taxon>
        <taxon>Betaproteobacteria</taxon>
        <taxon>Candidatus Accumulibacter</taxon>
    </lineage>
</organism>
<dbReference type="AlphaFoldDB" id="A0A084XZ71"/>